<feature type="non-terminal residue" evidence="1">
    <location>
        <position position="1"/>
    </location>
</feature>
<reference evidence="1" key="1">
    <citation type="submission" date="2022-03" db="EMBL/GenBank/DDBJ databases">
        <authorList>
            <person name="Lindestad O."/>
        </authorList>
    </citation>
    <scope>NUCLEOTIDE SEQUENCE</scope>
</reference>
<sequence>MFRLLTVLTNKQNVFAALKEIERVTEHYSIDGVIEMLQKMSGRRSLSDVIDYYDHELQDAKGVEGIRRQVYKYTGGVGPSEFASVCKALEDELDWTATFNVLVSAMRCSDIEDAIAEFKQLLGKKSFEDAVALIKKVTGIPQLKYALEALLEETARVSLKVIVETLYQITGKTDLEHVQRELLRLVHIDNIVKVMQMTNKITKKRDPLIIFTSLLDITQTTNLSDCSAAITGLTFKQ</sequence>
<evidence type="ECO:0000313" key="2">
    <source>
        <dbReference type="Proteomes" id="UP000838756"/>
    </source>
</evidence>
<comment type="caution">
    <text evidence="1">The sequence shown here is derived from an EMBL/GenBank/DDBJ whole genome shotgun (WGS) entry which is preliminary data.</text>
</comment>
<organism evidence="1 2">
    <name type="scientific">Pararge aegeria aegeria</name>
    <dbReference type="NCBI Taxonomy" id="348720"/>
    <lineage>
        <taxon>Eukaryota</taxon>
        <taxon>Metazoa</taxon>
        <taxon>Ecdysozoa</taxon>
        <taxon>Arthropoda</taxon>
        <taxon>Hexapoda</taxon>
        <taxon>Insecta</taxon>
        <taxon>Pterygota</taxon>
        <taxon>Neoptera</taxon>
        <taxon>Endopterygota</taxon>
        <taxon>Lepidoptera</taxon>
        <taxon>Glossata</taxon>
        <taxon>Ditrysia</taxon>
        <taxon>Papilionoidea</taxon>
        <taxon>Nymphalidae</taxon>
        <taxon>Satyrinae</taxon>
        <taxon>Satyrini</taxon>
        <taxon>Parargina</taxon>
        <taxon>Pararge</taxon>
    </lineage>
</organism>
<dbReference type="Proteomes" id="UP000838756">
    <property type="component" value="Unassembled WGS sequence"/>
</dbReference>
<dbReference type="EMBL" id="CAKXAJ010016992">
    <property type="protein sequence ID" value="CAH2216816.1"/>
    <property type="molecule type" value="Genomic_DNA"/>
</dbReference>
<accession>A0A8S4QPP9</accession>
<dbReference type="OrthoDB" id="7492238at2759"/>
<gene>
    <name evidence="1" type="primary">jg18030</name>
    <name evidence="1" type="ORF">PAEG_LOCUS4773</name>
</gene>
<name>A0A8S4QPP9_9NEOP</name>
<proteinExistence type="predicted"/>
<dbReference type="AlphaFoldDB" id="A0A8S4QPP9"/>
<protein>
    <submittedName>
        <fullName evidence="1">Jg18030 protein</fullName>
    </submittedName>
</protein>
<evidence type="ECO:0000313" key="1">
    <source>
        <dbReference type="EMBL" id="CAH2216816.1"/>
    </source>
</evidence>
<keyword evidence="2" id="KW-1185">Reference proteome</keyword>